<dbReference type="Proteomes" id="UP000639859">
    <property type="component" value="Unassembled WGS sequence"/>
</dbReference>
<dbReference type="EMBL" id="JADWOX010000027">
    <property type="protein sequence ID" value="MBI1686772.1"/>
    <property type="molecule type" value="Genomic_DNA"/>
</dbReference>
<proteinExistence type="predicted"/>
<dbReference type="RefSeq" id="WP_198578660.1">
    <property type="nucleotide sequence ID" value="NZ_JADWOX010000027.1"/>
</dbReference>
<feature type="non-terminal residue" evidence="1">
    <location>
        <position position="127"/>
    </location>
</feature>
<name>A0ABS0T4I3_9CAUL</name>
<reference evidence="1 2" key="1">
    <citation type="submission" date="2020-11" db="EMBL/GenBank/DDBJ databases">
        <title>genome sequence of strain KACC 18849.</title>
        <authorList>
            <person name="Gao J."/>
            <person name="Zhang X."/>
        </authorList>
    </citation>
    <scope>NUCLEOTIDE SEQUENCE [LARGE SCALE GENOMIC DNA]</scope>
    <source>
        <strain evidence="1 2">KACC 18849</strain>
    </source>
</reference>
<sequence length="127" mass="13208">MSLDDLASTVSEFLGAPQAELLAIAKALDAEGLLGAVGPGGTWQVVASSLTNLLLGAMSKCSPADVAQTVSRLREATTDPRKAPGEEVPRSILDHPLFSKRHLLGEALDAIILSYGADDGFDDEAYG</sequence>
<gene>
    <name evidence="1" type="ORF">I4Q42_24155</name>
</gene>
<protein>
    <submittedName>
        <fullName evidence="1">Uncharacterized protein</fullName>
    </submittedName>
</protein>
<evidence type="ECO:0000313" key="2">
    <source>
        <dbReference type="Proteomes" id="UP000639859"/>
    </source>
</evidence>
<organism evidence="1 2">
    <name type="scientific">Caulobacter hibisci</name>
    <dbReference type="NCBI Taxonomy" id="2035993"/>
    <lineage>
        <taxon>Bacteria</taxon>
        <taxon>Pseudomonadati</taxon>
        <taxon>Pseudomonadota</taxon>
        <taxon>Alphaproteobacteria</taxon>
        <taxon>Caulobacterales</taxon>
        <taxon>Caulobacteraceae</taxon>
        <taxon>Caulobacter</taxon>
    </lineage>
</organism>
<accession>A0ABS0T4I3</accession>
<comment type="caution">
    <text evidence="1">The sequence shown here is derived from an EMBL/GenBank/DDBJ whole genome shotgun (WGS) entry which is preliminary data.</text>
</comment>
<keyword evidence="2" id="KW-1185">Reference proteome</keyword>
<evidence type="ECO:0000313" key="1">
    <source>
        <dbReference type="EMBL" id="MBI1686772.1"/>
    </source>
</evidence>